<dbReference type="AlphaFoldDB" id="A0A8I3WDV6"/>
<keyword evidence="3" id="KW-1185">Reference proteome</keyword>
<dbReference type="Ensembl" id="ENSCJAT00000143447.1">
    <property type="protein sequence ID" value="ENSCJAP00000091962.1"/>
    <property type="gene ID" value="ENSCJAG00000069940.1"/>
</dbReference>
<feature type="chain" id="PRO_5035176312" description="Secreted protein" evidence="1">
    <location>
        <begin position="18"/>
        <end position="113"/>
    </location>
</feature>
<reference evidence="2" key="3">
    <citation type="submission" date="2025-09" db="UniProtKB">
        <authorList>
            <consortium name="Ensembl"/>
        </authorList>
    </citation>
    <scope>IDENTIFICATION</scope>
</reference>
<name>A0A8I3WDV6_CALJA</name>
<dbReference type="PANTHER" id="PTHR12138:SF162">
    <property type="entry name" value="CHROMOSOME UNDETERMINED SCAFFOLD_275, WHOLE GENOME SHOTGUN SEQUENCE"/>
    <property type="match status" value="1"/>
</dbReference>
<keyword evidence="1" id="KW-0732">Signal</keyword>
<reference evidence="2" key="2">
    <citation type="submission" date="2025-08" db="UniProtKB">
        <authorList>
            <consortium name="Ensembl"/>
        </authorList>
    </citation>
    <scope>IDENTIFICATION</scope>
</reference>
<reference evidence="2 3" key="1">
    <citation type="submission" date="2009-03" db="EMBL/GenBank/DDBJ databases">
        <authorList>
            <person name="Warren W."/>
            <person name="Ye L."/>
            <person name="Minx P."/>
            <person name="Worley K."/>
            <person name="Gibbs R."/>
            <person name="Wilson R.K."/>
        </authorList>
    </citation>
    <scope>NUCLEOTIDE SEQUENCE [LARGE SCALE GENOMIC DNA]</scope>
</reference>
<organism evidence="2 3">
    <name type="scientific">Callithrix jacchus</name>
    <name type="common">White-tufted-ear marmoset</name>
    <name type="synonym">Simia Jacchus</name>
    <dbReference type="NCBI Taxonomy" id="9483"/>
    <lineage>
        <taxon>Eukaryota</taxon>
        <taxon>Metazoa</taxon>
        <taxon>Chordata</taxon>
        <taxon>Craniata</taxon>
        <taxon>Vertebrata</taxon>
        <taxon>Euteleostomi</taxon>
        <taxon>Mammalia</taxon>
        <taxon>Eutheria</taxon>
        <taxon>Euarchontoglires</taxon>
        <taxon>Primates</taxon>
        <taxon>Haplorrhini</taxon>
        <taxon>Platyrrhini</taxon>
        <taxon>Cebidae</taxon>
        <taxon>Callitrichinae</taxon>
        <taxon>Callithrix</taxon>
        <taxon>Callithrix</taxon>
    </lineage>
</organism>
<dbReference type="PANTHER" id="PTHR12138">
    <property type="entry name" value="PRIMATE-EXPANDED PROTEIN FAMILY"/>
    <property type="match status" value="1"/>
</dbReference>
<dbReference type="PRINTS" id="PR02045">
    <property type="entry name" value="F138DOMAIN"/>
</dbReference>
<evidence type="ECO:0000313" key="2">
    <source>
        <dbReference type="Ensembl" id="ENSCJAP00000091962.1"/>
    </source>
</evidence>
<evidence type="ECO:0008006" key="4">
    <source>
        <dbReference type="Google" id="ProtNLM"/>
    </source>
</evidence>
<evidence type="ECO:0000313" key="3">
    <source>
        <dbReference type="Proteomes" id="UP000008225"/>
    </source>
</evidence>
<evidence type="ECO:0000256" key="1">
    <source>
        <dbReference type="SAM" id="SignalP"/>
    </source>
</evidence>
<feature type="signal peptide" evidence="1">
    <location>
        <begin position="1"/>
        <end position="17"/>
    </location>
</feature>
<accession>A0A8I3WDV6</accession>
<sequence length="113" mass="12367">MAQAECLFFFFLRWCLALSSRLECSDAISTHCNLSLPGSNDYAASDSQEGGITSAHHHTLLIFVFLVEMGFHHAGQAGLELMTSNDPPALARQSAGIIGMSHCVWLPILLYKK</sequence>
<protein>
    <recommendedName>
        <fullName evidence="4">Secreted protein</fullName>
    </recommendedName>
</protein>
<dbReference type="GeneTree" id="ENSGT01150000286943"/>
<dbReference type="Proteomes" id="UP000008225">
    <property type="component" value="Chromosome 2"/>
</dbReference>
<proteinExistence type="predicted"/>